<keyword evidence="2" id="KW-0677">Repeat</keyword>
<dbReference type="Pfam" id="PF01582">
    <property type="entry name" value="TIR"/>
    <property type="match status" value="1"/>
</dbReference>
<name>A0A0R0FT41_SOYBN</name>
<dbReference type="InterPro" id="IPR035897">
    <property type="entry name" value="Toll_tir_struct_dom_sf"/>
</dbReference>
<evidence type="ECO:0000313" key="8">
    <source>
        <dbReference type="EnsemblPlants" id="KRH09143"/>
    </source>
</evidence>
<dbReference type="SMART" id="SM00255">
    <property type="entry name" value="TIR"/>
    <property type="match status" value="1"/>
</dbReference>
<dbReference type="InterPro" id="IPR058192">
    <property type="entry name" value="WHD_ROQ1-like"/>
</dbReference>
<dbReference type="Gene3D" id="3.40.50.10140">
    <property type="entry name" value="Toll/interleukin-1 receptor homology (TIR) domain"/>
    <property type="match status" value="1"/>
</dbReference>
<dbReference type="Proteomes" id="UP000008827">
    <property type="component" value="Chromosome 16"/>
</dbReference>
<dbReference type="SUPFAM" id="SSF52058">
    <property type="entry name" value="L domain-like"/>
    <property type="match status" value="1"/>
</dbReference>
<keyword evidence="4" id="KW-0520">NAD</keyword>
<accession>A0A0R0FT41</accession>
<reference evidence="8" key="2">
    <citation type="submission" date="2018-02" db="UniProtKB">
        <authorList>
            <consortium name="EnsemblPlants"/>
        </authorList>
    </citation>
    <scope>IDENTIFICATION</scope>
    <source>
        <strain evidence="8">Williams 82</strain>
    </source>
</reference>
<dbReference type="PRINTS" id="PR00364">
    <property type="entry name" value="DISEASERSIST"/>
</dbReference>
<dbReference type="Gramene" id="KRH09143">
    <property type="protein sequence ID" value="KRH09143"/>
    <property type="gene ID" value="GLYMA_16G198900"/>
</dbReference>
<gene>
    <name evidence="7" type="ORF">GLYMA_16G198900</name>
</gene>
<dbReference type="EnsemblPlants" id="KRH09143">
    <property type="protein sequence ID" value="KRH09143"/>
    <property type="gene ID" value="GLYMA_16G198900"/>
</dbReference>
<dbReference type="SMR" id="A0A0R0FT41"/>
<dbReference type="OMA" id="MFRTENI"/>
<dbReference type="PANTHER" id="PTHR11017">
    <property type="entry name" value="LEUCINE-RICH REPEAT-CONTAINING PROTEIN"/>
    <property type="match status" value="1"/>
</dbReference>
<dbReference type="PROSITE" id="PS50104">
    <property type="entry name" value="TIR"/>
    <property type="match status" value="1"/>
</dbReference>
<evidence type="ECO:0000256" key="4">
    <source>
        <dbReference type="ARBA" id="ARBA00023027"/>
    </source>
</evidence>
<dbReference type="InterPro" id="IPR027417">
    <property type="entry name" value="P-loop_NTPase"/>
</dbReference>
<dbReference type="InterPro" id="IPR003593">
    <property type="entry name" value="AAA+_ATPase"/>
</dbReference>
<sequence length="1087" mass="124196">MPATTRSLASIYDVFLSFRGLDTRHGFTGNLYKALDDRGIYTFIDDQELPRGDQITPALSKAIQESRIAITVLSENYASSSFCLDELVTILHCKSEGLLVIPVFYKVDPSDVRHQKGSYGEAMAKHQKSFKAKKEKLQKWRMALQQVADLSGYHFKDGDAYEYKFIGSIVEELSRKISRASLHVADYPVGLESPVTEVMKRLDVGSDDVHIIGIHGMGGLGKTTLALAVHNLIALHFDESCFLQNVREESNKHGLKHLQSILLSKLLGEKGITLTSWQEGASMIQHRLRRKKVLLILDDVDKREQLKVIVGRSDWFGPGSRVIITTRDKHLLKHHEVERTYEVKVLNQSAALQLLTWNAFRREKIDPSYEDVLYRVVTYASGLPLALEVIGSNLFGKTVAEWESAMEHYKRIPSDEILEILKVSFDALGEEQKNVFLDLACCLKGYKWTEVDDILRALYGNCKKHHLGVLVEKSLIKLDCYDSGTVEMHDLIQDMGREIERQRSPKEPGKCKRLWLPKDIIQVLKHNTGTSEIEIICLDFSISDKEETVEWNENAFMKMENLKILIIRNGPIFQKLRVLMAQDCLPSNFHPNNLLICKLPDSSIKSFEFHGSSKKLGHLTVLNFDQCKFLTQIPDVSDLPNLRELSFEECESLVAVDDSIGFLNKLKILNAKGCSKLTSFPPLNLTSLETLELSGCSSLEYFPEILGEMKNIKILYLIDLPIKELPFSFQNLIGLSEINLNRCGIVQLRSSLAMMPELSAFYIADCNRWQWVESEEGEEKVDSIQYSKARQFRAINCNLCDDFFLTGSKRFTHVEYLDLSGNNFTILPEFFKELQFLRALMVSDCEHLQEIRGLPPNLEFFDARNCASLTSSSKSMLLNQKLHEAGGTNFMIPGTRIPEWLDQQSSGHSSSFWFRNKFPAKLLCLVIAPVSTGIGVKAKVFINGKILKLPFFYGSKKIQSMLELDHTYIFDLQPFAFKNNINRFEEAAWEKEWNHVEIRYQIVLNHIKEKREQGSVIKATGIYIFKEESSMEQDIRFDDPYLSSSASENPWLPQTIALGTRKFSIAFFLFFSCFLFYYFGFSCQKWT</sequence>
<evidence type="ECO:0000256" key="1">
    <source>
        <dbReference type="ARBA" id="ARBA00022614"/>
    </source>
</evidence>
<dbReference type="SUPFAM" id="SSF52200">
    <property type="entry name" value="Toll/Interleukin receptor TIR domain"/>
    <property type="match status" value="1"/>
</dbReference>
<keyword evidence="5" id="KW-0472">Membrane</keyword>
<dbReference type="AlphaFoldDB" id="A0A0R0FT41"/>
<dbReference type="EMBL" id="CM000849">
    <property type="protein sequence ID" value="KRH09143.1"/>
    <property type="molecule type" value="Genomic_DNA"/>
</dbReference>
<dbReference type="InterPro" id="IPR032675">
    <property type="entry name" value="LRR_dom_sf"/>
</dbReference>
<dbReference type="InterPro" id="IPR044974">
    <property type="entry name" value="Disease_R_plants"/>
</dbReference>
<dbReference type="InterPro" id="IPR042197">
    <property type="entry name" value="Apaf_helical"/>
</dbReference>
<dbReference type="InterPro" id="IPR036390">
    <property type="entry name" value="WH_DNA-bd_sf"/>
</dbReference>
<proteinExistence type="predicted"/>
<dbReference type="InterPro" id="IPR002182">
    <property type="entry name" value="NB-ARC"/>
</dbReference>
<dbReference type="OrthoDB" id="1425460at2759"/>
<evidence type="ECO:0000256" key="2">
    <source>
        <dbReference type="ARBA" id="ARBA00022737"/>
    </source>
</evidence>
<dbReference type="Pfam" id="PF23282">
    <property type="entry name" value="WHD_ROQ1"/>
    <property type="match status" value="1"/>
</dbReference>
<dbReference type="InterPro" id="IPR000157">
    <property type="entry name" value="TIR_dom"/>
</dbReference>
<organism evidence="7">
    <name type="scientific">Glycine max</name>
    <name type="common">Soybean</name>
    <name type="synonym">Glycine hispida</name>
    <dbReference type="NCBI Taxonomy" id="3847"/>
    <lineage>
        <taxon>Eukaryota</taxon>
        <taxon>Viridiplantae</taxon>
        <taxon>Streptophyta</taxon>
        <taxon>Embryophyta</taxon>
        <taxon>Tracheophyta</taxon>
        <taxon>Spermatophyta</taxon>
        <taxon>Magnoliopsida</taxon>
        <taxon>eudicotyledons</taxon>
        <taxon>Gunneridae</taxon>
        <taxon>Pentapetalae</taxon>
        <taxon>rosids</taxon>
        <taxon>fabids</taxon>
        <taxon>Fabales</taxon>
        <taxon>Fabaceae</taxon>
        <taxon>Papilionoideae</taxon>
        <taxon>50 kb inversion clade</taxon>
        <taxon>NPAAA clade</taxon>
        <taxon>indigoferoid/millettioid clade</taxon>
        <taxon>Phaseoleae</taxon>
        <taxon>Glycine</taxon>
        <taxon>Glycine subgen. Soja</taxon>
    </lineage>
</organism>
<dbReference type="PaxDb" id="3847-GLYMA16G32321.2"/>
<reference evidence="7 8" key="1">
    <citation type="journal article" date="2010" name="Nature">
        <title>Genome sequence of the palaeopolyploid soybean.</title>
        <authorList>
            <person name="Schmutz J."/>
            <person name="Cannon S.B."/>
            <person name="Schlueter J."/>
            <person name="Ma J."/>
            <person name="Mitros T."/>
            <person name="Nelson W."/>
            <person name="Hyten D.L."/>
            <person name="Song Q."/>
            <person name="Thelen J.J."/>
            <person name="Cheng J."/>
            <person name="Xu D."/>
            <person name="Hellsten U."/>
            <person name="May G.D."/>
            <person name="Yu Y."/>
            <person name="Sakurai T."/>
            <person name="Umezawa T."/>
            <person name="Bhattacharyya M.K."/>
            <person name="Sandhu D."/>
            <person name="Valliyodan B."/>
            <person name="Lindquist E."/>
            <person name="Peto M."/>
            <person name="Grant D."/>
            <person name="Shu S."/>
            <person name="Goodstein D."/>
            <person name="Barry K."/>
            <person name="Futrell-Griggs M."/>
            <person name="Abernathy B."/>
            <person name="Du J."/>
            <person name="Tian Z."/>
            <person name="Zhu L."/>
            <person name="Gill N."/>
            <person name="Joshi T."/>
            <person name="Libault M."/>
            <person name="Sethuraman A."/>
            <person name="Zhang X.-C."/>
            <person name="Shinozaki K."/>
            <person name="Nguyen H.T."/>
            <person name="Wing R.A."/>
            <person name="Cregan P."/>
            <person name="Specht J."/>
            <person name="Grimwood J."/>
            <person name="Rokhsar D."/>
            <person name="Stacey G."/>
            <person name="Shoemaker R.C."/>
            <person name="Jackson S.A."/>
        </authorList>
    </citation>
    <scope>NUCLEOTIDE SEQUENCE [LARGE SCALE GENOMIC DNA]</scope>
    <source>
        <strain evidence="8">cv. Williams 82</strain>
        <tissue evidence="7">Callus</tissue>
    </source>
</reference>
<feature type="domain" description="TIR" evidence="6">
    <location>
        <begin position="10"/>
        <end position="177"/>
    </location>
</feature>
<dbReference type="GO" id="GO:0007165">
    <property type="term" value="P:signal transduction"/>
    <property type="evidence" value="ECO:0007669"/>
    <property type="project" value="InterPro"/>
</dbReference>
<dbReference type="GO" id="GO:0043531">
    <property type="term" value="F:ADP binding"/>
    <property type="evidence" value="ECO:0007669"/>
    <property type="project" value="InterPro"/>
</dbReference>
<dbReference type="FunCoup" id="A0A0R0FT41">
    <property type="interactions" value="290"/>
</dbReference>
<evidence type="ECO:0000256" key="3">
    <source>
        <dbReference type="ARBA" id="ARBA00022821"/>
    </source>
</evidence>
<keyword evidence="5" id="KW-1133">Transmembrane helix</keyword>
<dbReference type="PANTHER" id="PTHR11017:SF431">
    <property type="entry name" value="ADP-RIBOSYL CYCLASE_CYCLIC ADP-RIBOSE HYDROLASE"/>
    <property type="match status" value="1"/>
</dbReference>
<dbReference type="InterPro" id="IPR058546">
    <property type="entry name" value="RPS4B/Roq1-like_LRR"/>
</dbReference>
<keyword evidence="9" id="KW-1185">Reference proteome</keyword>
<dbReference type="Gene3D" id="3.80.10.10">
    <property type="entry name" value="Ribonuclease Inhibitor"/>
    <property type="match status" value="2"/>
</dbReference>
<dbReference type="InParanoid" id="A0A0R0FT41"/>
<dbReference type="Gene3D" id="3.40.50.300">
    <property type="entry name" value="P-loop containing nucleotide triphosphate hydrolases"/>
    <property type="match status" value="1"/>
</dbReference>
<evidence type="ECO:0000313" key="7">
    <source>
        <dbReference type="EMBL" id="KRH09143.1"/>
    </source>
</evidence>
<dbReference type="Pfam" id="PF00931">
    <property type="entry name" value="NB-ARC"/>
    <property type="match status" value="1"/>
</dbReference>
<evidence type="ECO:0000313" key="9">
    <source>
        <dbReference type="Proteomes" id="UP000008827"/>
    </source>
</evidence>
<reference evidence="7" key="3">
    <citation type="submission" date="2018-07" db="EMBL/GenBank/DDBJ databases">
        <title>WGS assembly of Glycine max.</title>
        <authorList>
            <person name="Schmutz J."/>
            <person name="Cannon S."/>
            <person name="Schlueter J."/>
            <person name="Ma J."/>
            <person name="Mitros T."/>
            <person name="Nelson W."/>
            <person name="Hyten D."/>
            <person name="Song Q."/>
            <person name="Thelen J."/>
            <person name="Cheng J."/>
            <person name="Xu D."/>
            <person name="Hellsten U."/>
            <person name="May G."/>
            <person name="Yu Y."/>
            <person name="Sakurai T."/>
            <person name="Umezawa T."/>
            <person name="Bhattacharyya M."/>
            <person name="Sandhu D."/>
            <person name="Valliyodan B."/>
            <person name="Lindquist E."/>
            <person name="Peto M."/>
            <person name="Grant D."/>
            <person name="Shu S."/>
            <person name="Goodstein D."/>
            <person name="Barry K."/>
            <person name="Futrell-Griggs M."/>
            <person name="Abernathy B."/>
            <person name="Du J."/>
            <person name="Tian Z."/>
            <person name="Zhu L."/>
            <person name="Gill N."/>
            <person name="Joshi T."/>
            <person name="Libault M."/>
            <person name="Sethuraman A."/>
            <person name="Zhang X."/>
            <person name="Shinozaki K."/>
            <person name="Nguyen H."/>
            <person name="Wing R."/>
            <person name="Cregan P."/>
            <person name="Specht J."/>
            <person name="Grimwood J."/>
            <person name="Rokhsar D."/>
            <person name="Stacey G."/>
            <person name="Shoemaker R."/>
            <person name="Jackson S."/>
        </authorList>
    </citation>
    <scope>NUCLEOTIDE SEQUENCE</scope>
    <source>
        <tissue evidence="7">Callus</tissue>
    </source>
</reference>
<feature type="transmembrane region" description="Helical" evidence="5">
    <location>
        <begin position="1063"/>
        <end position="1081"/>
    </location>
</feature>
<dbReference type="GO" id="GO:0006952">
    <property type="term" value="P:defense response"/>
    <property type="evidence" value="ECO:0007669"/>
    <property type="project" value="UniProtKB-KW"/>
</dbReference>
<dbReference type="FunFam" id="3.40.50.10140:FF:000007">
    <property type="entry name" value="Disease resistance protein (TIR-NBS-LRR class)"/>
    <property type="match status" value="1"/>
</dbReference>
<dbReference type="Pfam" id="PF23286">
    <property type="entry name" value="LRR_13"/>
    <property type="match status" value="1"/>
</dbReference>
<protein>
    <recommendedName>
        <fullName evidence="6">TIR domain-containing protein</fullName>
    </recommendedName>
</protein>
<keyword evidence="3" id="KW-0611">Plant defense</keyword>
<dbReference type="SUPFAM" id="SSF52540">
    <property type="entry name" value="P-loop containing nucleoside triphosphate hydrolases"/>
    <property type="match status" value="1"/>
</dbReference>
<keyword evidence="1" id="KW-0433">Leucine-rich repeat</keyword>
<evidence type="ECO:0000259" key="6">
    <source>
        <dbReference type="PROSITE" id="PS50104"/>
    </source>
</evidence>
<dbReference type="Gene3D" id="1.10.8.430">
    <property type="entry name" value="Helical domain of apoptotic protease-activating factors"/>
    <property type="match status" value="1"/>
</dbReference>
<keyword evidence="5" id="KW-0812">Transmembrane</keyword>
<dbReference type="SUPFAM" id="SSF46785">
    <property type="entry name" value="Winged helix' DNA-binding domain"/>
    <property type="match status" value="1"/>
</dbReference>
<evidence type="ECO:0000256" key="5">
    <source>
        <dbReference type="SAM" id="Phobius"/>
    </source>
</evidence>
<dbReference type="SMART" id="SM00382">
    <property type="entry name" value="AAA"/>
    <property type="match status" value="1"/>
</dbReference>